<reference evidence="3 4" key="1">
    <citation type="submission" date="2018-08" db="EMBL/GenBank/DDBJ databases">
        <title>Genome Sequences of Legionella pneumophila subsp. pneumophila Isolates, Recovered from a Drinking Water System in a Large Builging.</title>
        <authorList>
            <person name="Gomez-Alvarez V."/>
            <person name="Boczek L."/>
            <person name="King D."/>
            <person name="Pemberton A."/>
            <person name="Pfaller S."/>
            <person name="Rodgers M."/>
            <person name="Santodomingo J."/>
            <person name="Revetta R."/>
        </authorList>
    </citation>
    <scope>NUCLEOTIDE SEQUENCE [LARGE SCALE GENOMIC DNA]</scope>
    <source>
        <strain evidence="3 4">L01C.1</strain>
    </source>
</reference>
<gene>
    <name evidence="3" type="ORF">D1H98_06895</name>
</gene>
<feature type="domain" description="HD-GYP" evidence="2">
    <location>
        <begin position="1"/>
        <end position="46"/>
    </location>
</feature>
<dbReference type="PANTHER" id="PTHR43155">
    <property type="entry name" value="CYCLIC DI-GMP PHOSPHODIESTERASE PA4108-RELATED"/>
    <property type="match status" value="1"/>
</dbReference>
<evidence type="ECO:0000313" key="4">
    <source>
        <dbReference type="Proteomes" id="UP000277145"/>
    </source>
</evidence>
<dbReference type="CDD" id="cd00077">
    <property type="entry name" value="HDc"/>
    <property type="match status" value="1"/>
</dbReference>
<dbReference type="Gene3D" id="1.10.3210.10">
    <property type="entry name" value="Hypothetical protein af1432"/>
    <property type="match status" value="1"/>
</dbReference>
<sequence>MCSYQHHERIDGSGYPNGRKGDEITMVARMVAIADVYEAMSTNRSY</sequence>
<proteinExistence type="predicted"/>
<dbReference type="SUPFAM" id="SSF109604">
    <property type="entry name" value="HD-domain/PDEase-like"/>
    <property type="match status" value="1"/>
</dbReference>
<dbReference type="PANTHER" id="PTHR43155:SF2">
    <property type="entry name" value="CYCLIC DI-GMP PHOSPHODIESTERASE PA4108"/>
    <property type="match status" value="1"/>
</dbReference>
<evidence type="ECO:0000256" key="1">
    <source>
        <dbReference type="SAM" id="MobiDB-lite"/>
    </source>
</evidence>
<dbReference type="PROSITE" id="PS51832">
    <property type="entry name" value="HD_GYP"/>
    <property type="match status" value="1"/>
</dbReference>
<dbReference type="Proteomes" id="UP000277145">
    <property type="component" value="Unassembled WGS sequence"/>
</dbReference>
<feature type="region of interest" description="Disordered" evidence="1">
    <location>
        <begin position="1"/>
        <end position="20"/>
    </location>
</feature>
<dbReference type="Pfam" id="PF13487">
    <property type="entry name" value="HD_5"/>
    <property type="match status" value="1"/>
</dbReference>
<dbReference type="InterPro" id="IPR037522">
    <property type="entry name" value="HD_GYP_dom"/>
</dbReference>
<comment type="caution">
    <text evidence="3">The sequence shown here is derived from an EMBL/GenBank/DDBJ whole genome shotgun (WGS) entry which is preliminary data.</text>
</comment>
<name>A0A3A6V512_LEGPN</name>
<protein>
    <recommendedName>
        <fullName evidence="2">HD-GYP domain-containing protein</fullName>
    </recommendedName>
</protein>
<evidence type="ECO:0000259" key="2">
    <source>
        <dbReference type="PROSITE" id="PS51832"/>
    </source>
</evidence>
<evidence type="ECO:0000313" key="3">
    <source>
        <dbReference type="EMBL" id="RJY35084.1"/>
    </source>
</evidence>
<feature type="compositionally biased region" description="Basic and acidic residues" evidence="1">
    <location>
        <begin position="1"/>
        <end position="11"/>
    </location>
</feature>
<organism evidence="3 4">
    <name type="scientific">Legionella pneumophila subsp. pneumophila</name>
    <dbReference type="NCBI Taxonomy" id="91891"/>
    <lineage>
        <taxon>Bacteria</taxon>
        <taxon>Pseudomonadati</taxon>
        <taxon>Pseudomonadota</taxon>
        <taxon>Gammaproteobacteria</taxon>
        <taxon>Legionellales</taxon>
        <taxon>Legionellaceae</taxon>
        <taxon>Legionella</taxon>
    </lineage>
</organism>
<dbReference type="AlphaFoldDB" id="A0A3A6V512"/>
<dbReference type="RefSeq" id="WP_080020166.1">
    <property type="nucleotide sequence ID" value="NZ_CP021281.1"/>
</dbReference>
<dbReference type="EMBL" id="QWDR01000001">
    <property type="protein sequence ID" value="RJY35084.1"/>
    <property type="molecule type" value="Genomic_DNA"/>
</dbReference>
<dbReference type="GO" id="GO:0008081">
    <property type="term" value="F:phosphoric diester hydrolase activity"/>
    <property type="evidence" value="ECO:0007669"/>
    <property type="project" value="UniProtKB-ARBA"/>
</dbReference>
<accession>A0A3A6V512</accession>
<dbReference type="InterPro" id="IPR003607">
    <property type="entry name" value="HD/PDEase_dom"/>
</dbReference>